<protein>
    <submittedName>
        <fullName evidence="5">Tudor and KH domain-containing protein homolog</fullName>
    </submittedName>
</protein>
<feature type="region of interest" description="Disordered" evidence="2">
    <location>
        <begin position="430"/>
        <end position="534"/>
    </location>
</feature>
<dbReference type="GO" id="GO:0007283">
    <property type="term" value="P:spermatogenesis"/>
    <property type="evidence" value="ECO:0007669"/>
    <property type="project" value="TreeGrafter"/>
</dbReference>
<accession>A0A1S3DRD8</accession>
<dbReference type="GO" id="GO:0034587">
    <property type="term" value="P:piRNA processing"/>
    <property type="evidence" value="ECO:0007669"/>
    <property type="project" value="TreeGrafter"/>
</dbReference>
<feature type="compositionally biased region" description="Basic and acidic residues" evidence="2">
    <location>
        <begin position="186"/>
        <end position="195"/>
    </location>
</feature>
<dbReference type="InterPro" id="IPR050621">
    <property type="entry name" value="Tudor_domain_containing"/>
</dbReference>
<dbReference type="PaxDb" id="121845-A0A1S3DRD8"/>
<sequence>MIKDFPVSSTGLCNTSVLACSFLYALSVGKLLAWNENGTFSGERPLTWRPNANVPSCPVHVQLLEMPFDTVRRVYKTLARDSGSCVHIVQGGLGVMIGSVKVHKTSRNVVIKVEVKKENIGYDIGRNGSNLNTLRADSPRIDVEDEKEESSNVRILSIPSTNESVAYIRLKITIRGTEDQILTGYGDDKSDDKRSPIQKGLKNQTQASSEPLSVQESELRAEKLISTSSDGSLTVFMSAVANPDRFWVQIMNDRAIELDQLVESMTDYYNQKANQETHRLTEVKPGQIVAALLHLDQKWYRAQVMTVSDSTPPTLELYFVDYGDSMDMPQPSVYQLNPTFLGLRFQAIECSLANVRPVGDVWSEEAISCFEDLTHVAQWKVLLARVESYKETSTDLRSGSPLPCVSLFDTSGEQDVNISHELISRGFAVSSKSGSELPDGRPNGNTRAGSNSSDSDTLVESTAPVTNAENTLTPGEANSLGANSLLPPSPNNLTSRPNSVASSTYERPNSVASNVSSTSGKGGSEKGEKKKRKF</sequence>
<feature type="compositionally biased region" description="Polar residues" evidence="2">
    <location>
        <begin position="201"/>
        <end position="215"/>
    </location>
</feature>
<keyword evidence="4" id="KW-1185">Reference proteome</keyword>
<dbReference type="Proteomes" id="UP000079169">
    <property type="component" value="Unplaced"/>
</dbReference>
<dbReference type="GO" id="GO:0043186">
    <property type="term" value="C:P granule"/>
    <property type="evidence" value="ECO:0007669"/>
    <property type="project" value="TreeGrafter"/>
</dbReference>
<evidence type="ECO:0000313" key="4">
    <source>
        <dbReference type="Proteomes" id="UP000079169"/>
    </source>
</evidence>
<dbReference type="PANTHER" id="PTHR22948">
    <property type="entry name" value="TUDOR DOMAIN CONTAINING PROTEIN"/>
    <property type="match status" value="1"/>
</dbReference>
<dbReference type="SUPFAM" id="SSF63748">
    <property type="entry name" value="Tudor/PWWP/MBT"/>
    <property type="match status" value="1"/>
</dbReference>
<dbReference type="KEGG" id="dci:103522560"/>
<organism evidence="4 5">
    <name type="scientific">Diaphorina citri</name>
    <name type="common">Asian citrus psyllid</name>
    <dbReference type="NCBI Taxonomy" id="121845"/>
    <lineage>
        <taxon>Eukaryota</taxon>
        <taxon>Metazoa</taxon>
        <taxon>Ecdysozoa</taxon>
        <taxon>Arthropoda</taxon>
        <taxon>Hexapoda</taxon>
        <taxon>Insecta</taxon>
        <taxon>Pterygota</taxon>
        <taxon>Neoptera</taxon>
        <taxon>Paraneoptera</taxon>
        <taxon>Hemiptera</taxon>
        <taxon>Sternorrhyncha</taxon>
        <taxon>Psylloidea</taxon>
        <taxon>Psyllidae</taxon>
        <taxon>Diaphorininae</taxon>
        <taxon>Diaphorina</taxon>
    </lineage>
</organism>
<feature type="compositionally biased region" description="Polar residues" evidence="2">
    <location>
        <begin position="443"/>
        <end position="473"/>
    </location>
</feature>
<feature type="region of interest" description="Disordered" evidence="2">
    <location>
        <begin position="183"/>
        <end position="215"/>
    </location>
</feature>
<reference evidence="5" key="1">
    <citation type="submission" date="2025-08" db="UniProtKB">
        <authorList>
            <consortium name="RefSeq"/>
        </authorList>
    </citation>
    <scope>IDENTIFICATION</scope>
</reference>
<evidence type="ECO:0000259" key="3">
    <source>
        <dbReference type="PROSITE" id="PS50304"/>
    </source>
</evidence>
<dbReference type="GeneID" id="103522560"/>
<evidence type="ECO:0000256" key="2">
    <source>
        <dbReference type="SAM" id="MobiDB-lite"/>
    </source>
</evidence>
<dbReference type="Gene3D" id="2.30.30.140">
    <property type="match status" value="1"/>
</dbReference>
<dbReference type="InterPro" id="IPR002999">
    <property type="entry name" value="Tudor"/>
</dbReference>
<dbReference type="PROSITE" id="PS51257">
    <property type="entry name" value="PROKAR_LIPOPROTEIN"/>
    <property type="match status" value="1"/>
</dbReference>
<keyword evidence="1" id="KW-0694">RNA-binding</keyword>
<gene>
    <name evidence="5" type="primary">LOC103522560</name>
</gene>
<evidence type="ECO:0000313" key="5">
    <source>
        <dbReference type="RefSeq" id="XP_008485883.2"/>
    </source>
</evidence>
<dbReference type="InterPro" id="IPR035437">
    <property type="entry name" value="SNase_OB-fold_sf"/>
</dbReference>
<proteinExistence type="predicted"/>
<dbReference type="RefSeq" id="XP_008485883.2">
    <property type="nucleotide sequence ID" value="XM_008487661.2"/>
</dbReference>
<dbReference type="STRING" id="121845.A0A1S3DRD8"/>
<dbReference type="PANTHER" id="PTHR22948:SF29">
    <property type="entry name" value="FI02030P-RELATED"/>
    <property type="match status" value="1"/>
</dbReference>
<dbReference type="PROSITE" id="PS50304">
    <property type="entry name" value="TUDOR"/>
    <property type="match status" value="1"/>
</dbReference>
<name>A0A1S3DRD8_DIACI</name>
<dbReference type="Pfam" id="PF00567">
    <property type="entry name" value="TUDOR"/>
    <property type="match status" value="1"/>
</dbReference>
<dbReference type="AlphaFoldDB" id="A0A1S3DRD8"/>
<dbReference type="Gene3D" id="2.40.50.90">
    <property type="match status" value="1"/>
</dbReference>
<dbReference type="GO" id="GO:0003723">
    <property type="term" value="F:RNA binding"/>
    <property type="evidence" value="ECO:0007669"/>
    <property type="project" value="UniProtKB-UniRule"/>
</dbReference>
<feature type="domain" description="Tudor" evidence="3">
    <location>
        <begin position="282"/>
        <end position="343"/>
    </location>
</feature>
<dbReference type="GO" id="GO:0030719">
    <property type="term" value="P:P granule organization"/>
    <property type="evidence" value="ECO:0007669"/>
    <property type="project" value="TreeGrafter"/>
</dbReference>
<dbReference type="SMART" id="SM00333">
    <property type="entry name" value="TUDOR"/>
    <property type="match status" value="1"/>
</dbReference>
<dbReference type="PROSITE" id="PS50084">
    <property type="entry name" value="KH_TYPE_1"/>
    <property type="match status" value="1"/>
</dbReference>
<evidence type="ECO:0000256" key="1">
    <source>
        <dbReference type="PROSITE-ProRule" id="PRU00117"/>
    </source>
</evidence>
<feature type="compositionally biased region" description="Polar residues" evidence="2">
    <location>
        <begin position="491"/>
        <end position="515"/>
    </location>
</feature>